<dbReference type="STRING" id="33114.A0A2G2WGQ8"/>
<reference evidence="6 7" key="1">
    <citation type="journal article" date="2017" name="Genome Biol.">
        <title>New reference genome sequences of hot pepper reveal the massive evolution of plant disease-resistance genes by retroduplication.</title>
        <authorList>
            <person name="Kim S."/>
            <person name="Park J."/>
            <person name="Yeom S.I."/>
            <person name="Kim Y.M."/>
            <person name="Seo E."/>
            <person name="Kim K.T."/>
            <person name="Kim M.S."/>
            <person name="Lee J.M."/>
            <person name="Cheong K."/>
            <person name="Shin H.S."/>
            <person name="Kim S.B."/>
            <person name="Han K."/>
            <person name="Lee J."/>
            <person name="Park M."/>
            <person name="Lee H.A."/>
            <person name="Lee H.Y."/>
            <person name="Lee Y."/>
            <person name="Oh S."/>
            <person name="Lee J.H."/>
            <person name="Choi E."/>
            <person name="Choi E."/>
            <person name="Lee S.E."/>
            <person name="Jeon J."/>
            <person name="Kim H."/>
            <person name="Choi G."/>
            <person name="Song H."/>
            <person name="Lee J."/>
            <person name="Lee S.C."/>
            <person name="Kwon J.K."/>
            <person name="Lee H.Y."/>
            <person name="Koo N."/>
            <person name="Hong Y."/>
            <person name="Kim R.W."/>
            <person name="Kang W.H."/>
            <person name="Huh J.H."/>
            <person name="Kang B.C."/>
            <person name="Yang T.J."/>
            <person name="Lee Y.H."/>
            <person name="Bennetzen J.L."/>
            <person name="Choi D."/>
        </authorList>
    </citation>
    <scope>NUCLEOTIDE SEQUENCE [LARGE SCALE GENOMIC DNA]</scope>
    <source>
        <strain evidence="7">cv. PBC81</strain>
    </source>
</reference>
<dbReference type="EMBL" id="MLFT02000006">
    <property type="protein sequence ID" value="PHT44437.1"/>
    <property type="molecule type" value="Genomic_DNA"/>
</dbReference>
<dbReference type="InterPro" id="IPR016461">
    <property type="entry name" value="COMT-like"/>
</dbReference>
<organism evidence="6 7">
    <name type="scientific">Capsicum baccatum</name>
    <name type="common">Peruvian pepper</name>
    <dbReference type="NCBI Taxonomy" id="33114"/>
    <lineage>
        <taxon>Eukaryota</taxon>
        <taxon>Viridiplantae</taxon>
        <taxon>Streptophyta</taxon>
        <taxon>Embryophyta</taxon>
        <taxon>Tracheophyta</taxon>
        <taxon>Spermatophyta</taxon>
        <taxon>Magnoliopsida</taxon>
        <taxon>eudicotyledons</taxon>
        <taxon>Gunneridae</taxon>
        <taxon>Pentapetalae</taxon>
        <taxon>asterids</taxon>
        <taxon>lamiids</taxon>
        <taxon>Solanales</taxon>
        <taxon>Solanaceae</taxon>
        <taxon>Solanoideae</taxon>
        <taxon>Capsiceae</taxon>
        <taxon>Capsicum</taxon>
    </lineage>
</organism>
<gene>
    <name evidence="6" type="ORF">CQW23_13595</name>
</gene>
<evidence type="ECO:0000313" key="6">
    <source>
        <dbReference type="EMBL" id="PHT44437.1"/>
    </source>
</evidence>
<feature type="transmembrane region" description="Helical" evidence="4">
    <location>
        <begin position="231"/>
        <end position="255"/>
    </location>
</feature>
<keyword evidence="7" id="KW-1185">Reference proteome</keyword>
<dbReference type="Pfam" id="PF00891">
    <property type="entry name" value="Methyltransf_2"/>
    <property type="match status" value="2"/>
</dbReference>
<evidence type="ECO:0000256" key="4">
    <source>
        <dbReference type="SAM" id="Phobius"/>
    </source>
</evidence>
<dbReference type="InterPro" id="IPR036388">
    <property type="entry name" value="WH-like_DNA-bd_sf"/>
</dbReference>
<evidence type="ECO:0000313" key="7">
    <source>
        <dbReference type="Proteomes" id="UP000224567"/>
    </source>
</evidence>
<dbReference type="Gene3D" id="1.10.10.10">
    <property type="entry name" value="Winged helix-like DNA-binding domain superfamily/Winged helix DNA-binding domain"/>
    <property type="match status" value="1"/>
</dbReference>
<evidence type="ECO:0000256" key="1">
    <source>
        <dbReference type="ARBA" id="ARBA00022603"/>
    </source>
</evidence>
<dbReference type="OrthoDB" id="1849062at2759"/>
<keyword evidence="4" id="KW-1133">Transmembrane helix</keyword>
<dbReference type="GO" id="GO:0008171">
    <property type="term" value="F:O-methyltransferase activity"/>
    <property type="evidence" value="ECO:0007669"/>
    <property type="project" value="InterPro"/>
</dbReference>
<accession>A0A2G2WGQ8</accession>
<dbReference type="InterPro" id="IPR029063">
    <property type="entry name" value="SAM-dependent_MTases_sf"/>
</dbReference>
<dbReference type="InterPro" id="IPR001077">
    <property type="entry name" value="COMT_C"/>
</dbReference>
<protein>
    <recommendedName>
        <fullName evidence="5">O-methyltransferase C-terminal domain-containing protein</fullName>
    </recommendedName>
</protein>
<feature type="domain" description="O-methyltransferase C-terminal" evidence="5">
    <location>
        <begin position="465"/>
        <end position="527"/>
    </location>
</feature>
<dbReference type="Gene3D" id="3.40.50.150">
    <property type="entry name" value="Vaccinia Virus protein VP39"/>
    <property type="match status" value="1"/>
</dbReference>
<dbReference type="InterPro" id="IPR004158">
    <property type="entry name" value="DUF247_pln"/>
</dbReference>
<evidence type="ECO:0000259" key="5">
    <source>
        <dbReference type="Pfam" id="PF00891"/>
    </source>
</evidence>
<comment type="caution">
    <text evidence="6">The sequence shown here is derived from an EMBL/GenBank/DDBJ whole genome shotgun (WGS) entry which is preliminary data.</text>
</comment>
<dbReference type="Pfam" id="PF03140">
    <property type="entry name" value="DUF247"/>
    <property type="match status" value="1"/>
</dbReference>
<keyword evidence="4" id="KW-0812">Transmembrane</keyword>
<dbReference type="PROSITE" id="PS51683">
    <property type="entry name" value="SAM_OMT_II"/>
    <property type="match status" value="1"/>
</dbReference>
<keyword evidence="2" id="KW-0808">Transferase</keyword>
<proteinExistence type="predicted"/>
<dbReference type="PANTHER" id="PTHR11746">
    <property type="entry name" value="O-METHYLTRANSFERASE"/>
    <property type="match status" value="1"/>
</dbReference>
<keyword evidence="4" id="KW-0472">Membrane</keyword>
<dbReference type="Proteomes" id="UP000224567">
    <property type="component" value="Unassembled WGS sequence"/>
</dbReference>
<evidence type="ECO:0000256" key="3">
    <source>
        <dbReference type="ARBA" id="ARBA00022691"/>
    </source>
</evidence>
<dbReference type="SUPFAM" id="SSF53335">
    <property type="entry name" value="S-adenosyl-L-methionine-dependent methyltransferases"/>
    <property type="match status" value="1"/>
</dbReference>
<evidence type="ECO:0000256" key="2">
    <source>
        <dbReference type="ARBA" id="ARBA00022679"/>
    </source>
</evidence>
<dbReference type="GO" id="GO:0032259">
    <property type="term" value="P:methylation"/>
    <property type="evidence" value="ECO:0007669"/>
    <property type="project" value="UniProtKB-KW"/>
</dbReference>
<sequence length="546" mass="61355">MSCKFKNNEGMGMIKKFISSAHTKPIISSAHTKPTPPHGFIQGIKDFFLDLFGDTQKVMSFLGKICGEEGPPFTKQESMKNRLPAHLLELLKTHLIDPNAFSEGGCYLRGEWCSYRSAMESRNLLQALKESSSFRARPDTPDDFGITAYLTFTDSLIDHAEDVKELRSKGILLNSFGTDEEVANLFKEIAQNLVPNPHAFFDAKLKIEQQYSSRRKEWIAELKNTHFAGPWTFLAFIAALFVIALQVAGLVLSAFQTYYAVHDKKGCIPNDLTKQGKPMTLSKLMSSLSISPSNNPDFHRLTPIVVRYGLLILQKHEDNNVDDGDDGDWFRNEDPNAFYTAYGDLFWSKGCFQRIDIFSGCWRRNGTVAMAITKKFPDMKCIVLDLPPVVANLQGSENLDFVAGDMFQKIPPTQGKLTAATPFGCAHWVNSPCAQPASNIRVFNRTRQARCDRLDSKVLPGNRSQNCKNAITGSGKVIVIDMVIENPELDDESFQAQLFIDMLMMVFLGSKERNKKELEKLFFDAGFTSYKIILTLGLRSVIELYP</sequence>
<keyword evidence="3" id="KW-0949">S-adenosyl-L-methionine</keyword>
<name>A0A2G2WGQ8_CAPBA</name>
<keyword evidence="1" id="KW-0489">Methyltransferase</keyword>
<feature type="domain" description="O-methyltransferase C-terminal" evidence="5">
    <location>
        <begin position="366"/>
        <end position="413"/>
    </location>
</feature>
<dbReference type="AlphaFoldDB" id="A0A2G2WGQ8"/>
<reference evidence="7" key="2">
    <citation type="journal article" date="2017" name="J. Anim. Genet.">
        <title>Multiple reference genome sequences of hot pepper reveal the massive evolution of plant disease resistance genes by retroduplication.</title>
        <authorList>
            <person name="Kim S."/>
            <person name="Park J."/>
            <person name="Yeom S.-I."/>
            <person name="Kim Y.-M."/>
            <person name="Seo E."/>
            <person name="Kim K.-T."/>
            <person name="Kim M.-S."/>
            <person name="Lee J.M."/>
            <person name="Cheong K."/>
            <person name="Shin H.-S."/>
            <person name="Kim S.-B."/>
            <person name="Han K."/>
            <person name="Lee J."/>
            <person name="Park M."/>
            <person name="Lee H.-A."/>
            <person name="Lee H.-Y."/>
            <person name="Lee Y."/>
            <person name="Oh S."/>
            <person name="Lee J.H."/>
            <person name="Choi E."/>
            <person name="Choi E."/>
            <person name="Lee S.E."/>
            <person name="Jeon J."/>
            <person name="Kim H."/>
            <person name="Choi G."/>
            <person name="Song H."/>
            <person name="Lee J."/>
            <person name="Lee S.-C."/>
            <person name="Kwon J.-K."/>
            <person name="Lee H.-Y."/>
            <person name="Koo N."/>
            <person name="Hong Y."/>
            <person name="Kim R.W."/>
            <person name="Kang W.-H."/>
            <person name="Huh J.H."/>
            <person name="Kang B.-C."/>
            <person name="Yang T.-J."/>
            <person name="Lee Y.-H."/>
            <person name="Bennetzen J.L."/>
            <person name="Choi D."/>
        </authorList>
    </citation>
    <scope>NUCLEOTIDE SEQUENCE [LARGE SCALE GENOMIC DNA]</scope>
    <source>
        <strain evidence="7">cv. PBC81</strain>
    </source>
</reference>